<dbReference type="Pfam" id="PF13242">
    <property type="entry name" value="Hydrolase_like"/>
    <property type="match status" value="1"/>
</dbReference>
<organism evidence="1 2">
    <name type="scientific">Bacillus wiedmannii</name>
    <dbReference type="NCBI Taxonomy" id="1890302"/>
    <lineage>
        <taxon>Bacteria</taxon>
        <taxon>Bacillati</taxon>
        <taxon>Bacillota</taxon>
        <taxon>Bacilli</taxon>
        <taxon>Bacillales</taxon>
        <taxon>Bacillaceae</taxon>
        <taxon>Bacillus</taxon>
        <taxon>Bacillus cereus group</taxon>
    </lineage>
</organism>
<dbReference type="PANTHER" id="PTHR42891:SF1">
    <property type="entry name" value="D-GLYCERO-BETA-D-MANNO-HEPTOSE-1,7-BISPHOSPHATE 7-PHOSPHATASE"/>
    <property type="match status" value="1"/>
</dbReference>
<accession>A0A4V5SG07</accession>
<sequence>MLVSGLQKSVFHLSEEKEKRHYLYAFFLYKYIHKYQDKLRLQKTNIGLLIKAVKEHVLCLKDCFLIGDTGSTDIISAERANMKKILVRTGWGESSLTKYRNSWIETAPNYIAENLLDVVCWIEDNLRT</sequence>
<dbReference type="GO" id="GO:0005975">
    <property type="term" value="P:carbohydrate metabolic process"/>
    <property type="evidence" value="ECO:0007669"/>
    <property type="project" value="InterPro"/>
</dbReference>
<dbReference type="AlphaFoldDB" id="A0A4V5SG07"/>
<dbReference type="PANTHER" id="PTHR42891">
    <property type="entry name" value="D-GLYCERO-BETA-D-MANNO-HEPTOSE-1,7-BISPHOSPHATE 7-PHOSPHATASE"/>
    <property type="match status" value="1"/>
</dbReference>
<dbReference type="Proteomes" id="UP000306037">
    <property type="component" value="Unassembled WGS sequence"/>
</dbReference>
<comment type="caution">
    <text evidence="1">The sequence shown here is derived from an EMBL/GenBank/DDBJ whole genome shotgun (WGS) entry which is preliminary data.</text>
</comment>
<proteinExistence type="predicted"/>
<evidence type="ECO:0000313" key="2">
    <source>
        <dbReference type="Proteomes" id="UP000306037"/>
    </source>
</evidence>
<dbReference type="InterPro" id="IPR023214">
    <property type="entry name" value="HAD_sf"/>
</dbReference>
<reference evidence="1 2" key="1">
    <citation type="journal article" date="2019" name="Environ. Microbiol.">
        <title>An active ?-lactamase is a part of an orchestrated cell wall stress resistance network of Bacillus subtilis and related rhizosphere species.</title>
        <authorList>
            <person name="Bucher T."/>
            <person name="Keren-Paz A."/>
            <person name="Hausser J."/>
            <person name="Olender T."/>
            <person name="Cytryn E."/>
            <person name="Kolodkin-Gal I."/>
        </authorList>
    </citation>
    <scope>NUCLEOTIDE SEQUENCE [LARGE SCALE GENOMIC DNA]</scope>
    <source>
        <strain evidence="1 2">I71</strain>
    </source>
</reference>
<evidence type="ECO:0000313" key="1">
    <source>
        <dbReference type="EMBL" id="TKH08742.1"/>
    </source>
</evidence>
<dbReference type="EMBL" id="SZOM01000428">
    <property type="protein sequence ID" value="TKH08742.1"/>
    <property type="molecule type" value="Genomic_DNA"/>
</dbReference>
<dbReference type="InterPro" id="IPR036412">
    <property type="entry name" value="HAD-like_sf"/>
</dbReference>
<dbReference type="SUPFAM" id="SSF56784">
    <property type="entry name" value="HAD-like"/>
    <property type="match status" value="1"/>
</dbReference>
<dbReference type="Gene3D" id="3.40.50.1000">
    <property type="entry name" value="HAD superfamily/HAD-like"/>
    <property type="match status" value="1"/>
</dbReference>
<dbReference type="InterPro" id="IPR004446">
    <property type="entry name" value="Heptose_bisP_phosphatase"/>
</dbReference>
<protein>
    <submittedName>
        <fullName evidence="1">Uncharacterized protein</fullName>
    </submittedName>
</protein>
<name>A0A4V5SG07_9BACI</name>
<gene>
    <name evidence="1" type="ORF">FC694_29010</name>
</gene>
<dbReference type="GO" id="GO:0016791">
    <property type="term" value="F:phosphatase activity"/>
    <property type="evidence" value="ECO:0007669"/>
    <property type="project" value="InterPro"/>
</dbReference>